<dbReference type="InterPro" id="IPR025338">
    <property type="entry name" value="DUF4244"/>
</dbReference>
<keyword evidence="1" id="KW-0812">Transmembrane</keyword>
<evidence type="ECO:0000313" key="2">
    <source>
        <dbReference type="EMBL" id="ATE52116.1"/>
    </source>
</evidence>
<protein>
    <submittedName>
        <fullName evidence="2">DUF4244 domain-containing protein</fullName>
    </submittedName>
</protein>
<name>A0A290YZC5_9PSEU</name>
<keyword evidence="3" id="KW-1185">Reference proteome</keyword>
<dbReference type="Proteomes" id="UP000218505">
    <property type="component" value="Chromosome"/>
</dbReference>
<evidence type="ECO:0000313" key="3">
    <source>
        <dbReference type="Proteomes" id="UP000218505"/>
    </source>
</evidence>
<keyword evidence="1" id="KW-0472">Membrane</keyword>
<dbReference type="KEGG" id="apre:CNX65_01440"/>
<reference evidence="2" key="1">
    <citation type="submission" date="2017-09" db="EMBL/GenBank/DDBJ databases">
        <title>Complete Genome Sequence of ansamitocin-producing Bacterium Actinosynnema pretiosum X47.</title>
        <authorList>
            <person name="Cao G."/>
            <person name="Zong G."/>
            <person name="Zhong C."/>
            <person name="Fu J."/>
        </authorList>
    </citation>
    <scope>NUCLEOTIDE SEQUENCE [LARGE SCALE GENOMIC DNA]</scope>
    <source>
        <strain evidence="2">X47</strain>
    </source>
</reference>
<accession>A0A290YZC5</accession>
<evidence type="ECO:0000256" key="1">
    <source>
        <dbReference type="SAM" id="Phobius"/>
    </source>
</evidence>
<sequence length="55" mass="5750">MEDEVLDDRGVATLEYAFCALCAAAFAGVLYVVISQGWAANALKTILDRALAGAT</sequence>
<feature type="transmembrane region" description="Helical" evidence="1">
    <location>
        <begin position="12"/>
        <end position="34"/>
    </location>
</feature>
<gene>
    <name evidence="2" type="ORF">CNX65_01440</name>
</gene>
<keyword evidence="1" id="KW-1133">Transmembrane helix</keyword>
<proteinExistence type="predicted"/>
<dbReference type="EMBL" id="CP023445">
    <property type="protein sequence ID" value="ATE52116.1"/>
    <property type="molecule type" value="Genomic_DNA"/>
</dbReference>
<dbReference type="AlphaFoldDB" id="A0A290YZC5"/>
<dbReference type="Pfam" id="PF14029">
    <property type="entry name" value="DUF4244"/>
    <property type="match status" value="1"/>
</dbReference>
<organism evidence="2 3">
    <name type="scientific">Actinosynnema pretiosum</name>
    <dbReference type="NCBI Taxonomy" id="42197"/>
    <lineage>
        <taxon>Bacteria</taxon>
        <taxon>Bacillati</taxon>
        <taxon>Actinomycetota</taxon>
        <taxon>Actinomycetes</taxon>
        <taxon>Pseudonocardiales</taxon>
        <taxon>Pseudonocardiaceae</taxon>
        <taxon>Actinosynnema</taxon>
    </lineage>
</organism>